<gene>
    <name evidence="3" type="ORF">Hs30E_18670</name>
</gene>
<dbReference type="Pfam" id="PF09084">
    <property type="entry name" value="NMT1"/>
    <property type="match status" value="1"/>
</dbReference>
<keyword evidence="1" id="KW-0732">Signal</keyword>
<dbReference type="PROSITE" id="PS51257">
    <property type="entry name" value="PROKAR_LIPOPROTEIN"/>
    <property type="match status" value="1"/>
</dbReference>
<dbReference type="EMBL" id="BLLI01000076">
    <property type="protein sequence ID" value="GFH43316.1"/>
    <property type="molecule type" value="Genomic_DNA"/>
</dbReference>
<evidence type="ECO:0000313" key="3">
    <source>
        <dbReference type="EMBL" id="GFH43316.1"/>
    </source>
</evidence>
<reference evidence="3 4" key="1">
    <citation type="submission" date="2020-02" db="EMBL/GenBank/DDBJ databases">
        <title>Draft genome sequence of Lactococcus sp. Hs30E4-3.</title>
        <authorList>
            <person name="Noda S."/>
            <person name="Yuki M."/>
            <person name="Ohkuma M."/>
        </authorList>
    </citation>
    <scope>NUCLEOTIDE SEQUENCE [LARGE SCALE GENOMIC DNA]</scope>
    <source>
        <strain evidence="3 4">Hs30E4-3</strain>
    </source>
</reference>
<dbReference type="PANTHER" id="PTHR30024:SF42">
    <property type="entry name" value="ALIPHATIC SULFONATES-BINDING PROTEIN-RELATED"/>
    <property type="match status" value="1"/>
</dbReference>
<dbReference type="InterPro" id="IPR015168">
    <property type="entry name" value="SsuA/THI5"/>
</dbReference>
<keyword evidence="4" id="KW-1185">Reference proteome</keyword>
<evidence type="ECO:0000256" key="1">
    <source>
        <dbReference type="SAM" id="SignalP"/>
    </source>
</evidence>
<dbReference type="PANTHER" id="PTHR30024">
    <property type="entry name" value="ALIPHATIC SULFONATES-BINDING PROTEIN-RELATED"/>
    <property type="match status" value="1"/>
</dbReference>
<organism evidence="3 4">
    <name type="scientific">Pseudolactococcus hodotermopsidis</name>
    <dbReference type="NCBI Taxonomy" id="2709157"/>
    <lineage>
        <taxon>Bacteria</taxon>
        <taxon>Bacillati</taxon>
        <taxon>Bacillota</taxon>
        <taxon>Bacilli</taxon>
        <taxon>Lactobacillales</taxon>
        <taxon>Streptococcaceae</taxon>
        <taxon>Pseudolactococcus</taxon>
    </lineage>
</organism>
<proteinExistence type="predicted"/>
<dbReference type="AlphaFoldDB" id="A0A6A0BEW2"/>
<dbReference type="SUPFAM" id="SSF53850">
    <property type="entry name" value="Periplasmic binding protein-like II"/>
    <property type="match status" value="1"/>
</dbReference>
<name>A0A6A0BEW2_9LACT</name>
<dbReference type="Gene3D" id="3.40.190.10">
    <property type="entry name" value="Periplasmic binding protein-like II"/>
    <property type="match status" value="2"/>
</dbReference>
<accession>A0A6A0BEW2</accession>
<dbReference type="RefSeq" id="WP_172209749.1">
    <property type="nucleotide sequence ID" value="NZ_BLLI01000076.1"/>
</dbReference>
<evidence type="ECO:0000313" key="4">
    <source>
        <dbReference type="Proteomes" id="UP000480303"/>
    </source>
</evidence>
<comment type="caution">
    <text evidence="3">The sequence shown here is derived from an EMBL/GenBank/DDBJ whole genome shotgun (WGS) entry which is preliminary data.</text>
</comment>
<feature type="signal peptide" evidence="1">
    <location>
        <begin position="1"/>
        <end position="19"/>
    </location>
</feature>
<sequence length="352" mass="37608">MRKLSKVALSLALSVIVLTGFVACGNTKKDANAKKDILSTGLKTVSIGFPSGGSDWPSGVLGVGKEYGYIDEYLKPLGYKAKFESFVGAAPAIHEALVSDKLDYVVYAGFAGVLGKSKGIDITLLSANSFDSTWKLIASDKSGIKDIKDLKGKKIAYTRGAAPQAYLIKVLEEAGLTFDDIEGINSTIPDGVAGVTTGTIDAAVVVAGQEKALVDDGTARVIHFGFKADPDTYFEPSVFVANTKSLTKNPDVAVAIYKGLLKARDKIAENPEAYYQLSAERSGYDLSVIKEIANPDIEAAFPLTLDDKYINSLKKINKFEVENGLAENSVDFSKFVDKSIGEKAAKEYAAEK</sequence>
<evidence type="ECO:0000259" key="2">
    <source>
        <dbReference type="Pfam" id="PF09084"/>
    </source>
</evidence>
<protein>
    <submittedName>
        <fullName evidence="3">ABC transporter substrate-binding protein</fullName>
    </submittedName>
</protein>
<dbReference type="Proteomes" id="UP000480303">
    <property type="component" value="Unassembled WGS sequence"/>
</dbReference>
<feature type="domain" description="SsuA/THI5-like" evidence="2">
    <location>
        <begin position="95"/>
        <end position="273"/>
    </location>
</feature>
<feature type="chain" id="PRO_5038510400" evidence="1">
    <location>
        <begin position="20"/>
        <end position="352"/>
    </location>
</feature>